<comment type="caution">
    <text evidence="6">The sequence shown here is derived from an EMBL/GenBank/DDBJ whole genome shotgun (WGS) entry which is preliminary data.</text>
</comment>
<feature type="transmembrane region" description="Helical" evidence="5">
    <location>
        <begin position="291"/>
        <end position="313"/>
    </location>
</feature>
<feature type="transmembrane region" description="Helical" evidence="5">
    <location>
        <begin position="319"/>
        <end position="343"/>
    </location>
</feature>
<feature type="transmembrane region" description="Helical" evidence="5">
    <location>
        <begin position="380"/>
        <end position="401"/>
    </location>
</feature>
<feature type="transmembrane region" description="Helical" evidence="5">
    <location>
        <begin position="446"/>
        <end position="464"/>
    </location>
</feature>
<dbReference type="Proteomes" id="UP000761411">
    <property type="component" value="Unassembled WGS sequence"/>
</dbReference>
<dbReference type="Pfam" id="PF01943">
    <property type="entry name" value="Polysacc_synt"/>
    <property type="match status" value="1"/>
</dbReference>
<reference evidence="6 7" key="1">
    <citation type="journal article" date="2021" name="Microorganisms">
        <title>Bacterial Dimethylsulfoniopropionate Biosynthesis in the East China Sea.</title>
        <authorList>
            <person name="Liu J."/>
            <person name="Zhang Y."/>
            <person name="Liu J."/>
            <person name="Zhong H."/>
            <person name="Williams B.T."/>
            <person name="Zheng Y."/>
            <person name="Curson A.R.J."/>
            <person name="Sun C."/>
            <person name="Sun H."/>
            <person name="Song D."/>
            <person name="Wagner Mackenzie B."/>
            <person name="Bermejo Martinez A."/>
            <person name="Todd J.D."/>
            <person name="Zhang X.H."/>
        </authorList>
    </citation>
    <scope>NUCLEOTIDE SEQUENCE [LARGE SCALE GENOMIC DNA]</scope>
    <source>
        <strain evidence="6 7">ESS08</strain>
    </source>
</reference>
<accession>A0A944GX95</accession>
<keyword evidence="4 5" id="KW-0472">Membrane</keyword>
<feature type="transmembrane region" description="Helical" evidence="5">
    <location>
        <begin position="355"/>
        <end position="374"/>
    </location>
</feature>
<evidence type="ECO:0000313" key="7">
    <source>
        <dbReference type="Proteomes" id="UP000761411"/>
    </source>
</evidence>
<evidence type="ECO:0000256" key="5">
    <source>
        <dbReference type="SAM" id="Phobius"/>
    </source>
</evidence>
<feature type="transmembrane region" description="Helical" evidence="5">
    <location>
        <begin position="211"/>
        <end position="227"/>
    </location>
</feature>
<dbReference type="EMBL" id="QTKX01000002">
    <property type="protein sequence ID" value="MBS8265763.1"/>
    <property type="molecule type" value="Genomic_DNA"/>
</dbReference>
<dbReference type="InterPro" id="IPR052556">
    <property type="entry name" value="PolySynth_Transporter"/>
</dbReference>
<gene>
    <name evidence="6" type="ORF">DYI25_15155</name>
</gene>
<evidence type="ECO:0000256" key="2">
    <source>
        <dbReference type="ARBA" id="ARBA00022692"/>
    </source>
</evidence>
<dbReference type="AlphaFoldDB" id="A0A944GX95"/>
<dbReference type="GO" id="GO:0016020">
    <property type="term" value="C:membrane"/>
    <property type="evidence" value="ECO:0007669"/>
    <property type="project" value="UniProtKB-SubCell"/>
</dbReference>
<feature type="transmembrane region" description="Helical" evidence="5">
    <location>
        <begin position="42"/>
        <end position="61"/>
    </location>
</feature>
<keyword evidence="7" id="KW-1185">Reference proteome</keyword>
<feature type="transmembrane region" description="Helical" evidence="5">
    <location>
        <begin position="169"/>
        <end position="191"/>
    </location>
</feature>
<sequence length="483" mass="55705">MKKSLFKNMLYKILLNVFNLIVPILVGTYVNRALGVSSLGKVQFAESIFNYFFIFASFGVYQYGLREMSRLKNDRDKVSQLFTSLFTISFVSGIAALLFYLSFSYLGYSDKSTFPILLIFAFNFIVNIFYVEWVNEAMENYDFITVKTIIVRSIYVVLIFIMVNTPGDYHEYAILLVFSMFLNNIVSFIYIKRKIKFDFRNISIRQHIKPLFLVVIFSNANVLYTQLDRFMLGQYVSTKYVSYYVIPQQIMGIINTLLLSIIQVSIPRLSNILGENDDKSYLTLLNNISKAYFAFLFPAAVGLYLLADVGVFIYGGREFIAAAPVLSAFSFYMIILGIDFILANQIIYVKKKEHVLVRLVFLCGFLNLGLNALLLQYDLFTPVTAILTTAVSNLLLILLEYGYIRRYLKVDYHLFELGKMKYFFIALLFIPVSYLIRQYVSGPIPLFISIVGINSLLYAGILFITKDQVMKMFLDKVKSRFNK</sequence>
<protein>
    <submittedName>
        <fullName evidence="6">Flippase</fullName>
    </submittedName>
</protein>
<comment type="subcellular location">
    <subcellularLocation>
        <location evidence="1">Membrane</location>
        <topology evidence="1">Multi-pass membrane protein</topology>
    </subcellularLocation>
</comment>
<proteinExistence type="predicted"/>
<dbReference type="InterPro" id="IPR002797">
    <property type="entry name" value="Polysacc_synth"/>
</dbReference>
<organism evidence="6 7">
    <name type="scientific">Mesobacillus boroniphilus</name>
    <dbReference type="NCBI Taxonomy" id="308892"/>
    <lineage>
        <taxon>Bacteria</taxon>
        <taxon>Bacillati</taxon>
        <taxon>Bacillota</taxon>
        <taxon>Bacilli</taxon>
        <taxon>Bacillales</taxon>
        <taxon>Bacillaceae</taxon>
        <taxon>Mesobacillus</taxon>
    </lineage>
</organism>
<feature type="transmembrane region" description="Helical" evidence="5">
    <location>
        <begin position="81"/>
        <end position="101"/>
    </location>
</feature>
<evidence type="ECO:0000313" key="6">
    <source>
        <dbReference type="EMBL" id="MBS8265763.1"/>
    </source>
</evidence>
<dbReference type="PANTHER" id="PTHR43424:SF1">
    <property type="entry name" value="LOCUS PUTATIVE PROTEIN 1-RELATED"/>
    <property type="match status" value="1"/>
</dbReference>
<feature type="transmembrane region" description="Helical" evidence="5">
    <location>
        <begin position="143"/>
        <end position="163"/>
    </location>
</feature>
<evidence type="ECO:0000256" key="4">
    <source>
        <dbReference type="ARBA" id="ARBA00023136"/>
    </source>
</evidence>
<feature type="transmembrane region" description="Helical" evidence="5">
    <location>
        <begin position="247"/>
        <end position="270"/>
    </location>
</feature>
<name>A0A944GX95_9BACI</name>
<evidence type="ECO:0000256" key="3">
    <source>
        <dbReference type="ARBA" id="ARBA00022989"/>
    </source>
</evidence>
<dbReference type="PANTHER" id="PTHR43424">
    <property type="entry name" value="LOCUS PUTATIVE PROTEIN 1-RELATED"/>
    <property type="match status" value="1"/>
</dbReference>
<feature type="transmembrane region" description="Helical" evidence="5">
    <location>
        <begin position="113"/>
        <end position="131"/>
    </location>
</feature>
<feature type="transmembrane region" description="Helical" evidence="5">
    <location>
        <begin position="9"/>
        <end position="30"/>
    </location>
</feature>
<keyword evidence="3 5" id="KW-1133">Transmembrane helix</keyword>
<keyword evidence="2 5" id="KW-0812">Transmembrane</keyword>
<dbReference type="RefSeq" id="WP_213370367.1">
    <property type="nucleotide sequence ID" value="NZ_QTKX01000002.1"/>
</dbReference>
<evidence type="ECO:0000256" key="1">
    <source>
        <dbReference type="ARBA" id="ARBA00004141"/>
    </source>
</evidence>
<feature type="transmembrane region" description="Helical" evidence="5">
    <location>
        <begin position="422"/>
        <end position="440"/>
    </location>
</feature>